<dbReference type="PANTHER" id="PTHR48111">
    <property type="entry name" value="REGULATOR OF RPOS"/>
    <property type="match status" value="1"/>
</dbReference>
<evidence type="ECO:0000256" key="5">
    <source>
        <dbReference type="ARBA" id="ARBA00023163"/>
    </source>
</evidence>
<dbReference type="GO" id="GO:0000156">
    <property type="term" value="F:phosphorelay response regulator activity"/>
    <property type="evidence" value="ECO:0007669"/>
    <property type="project" value="TreeGrafter"/>
</dbReference>
<dbReference type="GO" id="GO:0006355">
    <property type="term" value="P:regulation of DNA-templated transcription"/>
    <property type="evidence" value="ECO:0007669"/>
    <property type="project" value="InterPro"/>
</dbReference>
<dbReference type="SMART" id="SM00862">
    <property type="entry name" value="Trans_reg_C"/>
    <property type="match status" value="1"/>
</dbReference>
<keyword evidence="1" id="KW-0597">Phosphoprotein</keyword>
<feature type="DNA-binding region" description="OmpR/PhoB-type" evidence="6">
    <location>
        <begin position="159"/>
        <end position="257"/>
    </location>
</feature>
<reference evidence="8" key="1">
    <citation type="journal article" date="2020" name="mSystems">
        <title>Genome- and Community-Level Interaction Insights into Carbon Utilization and Element Cycling Functions of Hydrothermarchaeota in Hydrothermal Sediment.</title>
        <authorList>
            <person name="Zhou Z."/>
            <person name="Liu Y."/>
            <person name="Xu W."/>
            <person name="Pan J."/>
            <person name="Luo Z.H."/>
            <person name="Li M."/>
        </authorList>
    </citation>
    <scope>NUCLEOTIDE SEQUENCE [LARGE SCALE GENOMIC DNA]</scope>
    <source>
        <strain evidence="8">SpSt-143</strain>
    </source>
</reference>
<dbReference type="Gene3D" id="1.10.10.10">
    <property type="entry name" value="Winged helix-like DNA-binding domain superfamily/Winged helix DNA-binding domain"/>
    <property type="match status" value="1"/>
</dbReference>
<dbReference type="Pfam" id="PF00486">
    <property type="entry name" value="Trans_reg_C"/>
    <property type="match status" value="1"/>
</dbReference>
<evidence type="ECO:0000256" key="6">
    <source>
        <dbReference type="PROSITE-ProRule" id="PRU01091"/>
    </source>
</evidence>
<dbReference type="GO" id="GO:0000976">
    <property type="term" value="F:transcription cis-regulatory region binding"/>
    <property type="evidence" value="ECO:0007669"/>
    <property type="project" value="TreeGrafter"/>
</dbReference>
<evidence type="ECO:0000256" key="4">
    <source>
        <dbReference type="ARBA" id="ARBA00023125"/>
    </source>
</evidence>
<accession>A0A7V2AYT1</accession>
<sequence length="265" mass="29191">MPSNTIASPLPTATASEPLRLFLITDDPLLVTAVQLSCPPPHTVQVFSLKALSNPNRTLSEQGHALLQAACEASAVLVDWQLAMAPLINTLGFYLRQQGVAPLIALYRSGPDAQIAALVAGADAALTLPLQPALIQAHQIAYRRLVRDVRAAIATPNAPLVQQVGRLRLDRAAHRFFVDNQEVEVTPREFALLDFLLSRANIACSRQEILAHVWGLNFDTGTNMVDVYMHFLRRKLEAYGLKNIIRTIRGYGYRLDLPIAEEKKS</sequence>
<feature type="domain" description="OmpR/PhoB-type" evidence="7">
    <location>
        <begin position="159"/>
        <end position="257"/>
    </location>
</feature>
<dbReference type="InterPro" id="IPR039420">
    <property type="entry name" value="WalR-like"/>
</dbReference>
<dbReference type="AlphaFoldDB" id="A0A7V2AYT1"/>
<keyword evidence="2" id="KW-0902">Two-component regulatory system</keyword>
<evidence type="ECO:0000256" key="2">
    <source>
        <dbReference type="ARBA" id="ARBA00023012"/>
    </source>
</evidence>
<gene>
    <name evidence="8" type="ORF">ENO59_01205</name>
</gene>
<dbReference type="EMBL" id="DSGB01000002">
    <property type="protein sequence ID" value="HER95131.1"/>
    <property type="molecule type" value="Genomic_DNA"/>
</dbReference>
<dbReference type="InterPro" id="IPR036388">
    <property type="entry name" value="WH-like_DNA-bd_sf"/>
</dbReference>
<dbReference type="CDD" id="cd00383">
    <property type="entry name" value="trans_reg_C"/>
    <property type="match status" value="1"/>
</dbReference>
<comment type="caution">
    <text evidence="8">The sequence shown here is derived from an EMBL/GenBank/DDBJ whole genome shotgun (WGS) entry which is preliminary data.</text>
</comment>
<dbReference type="PROSITE" id="PS51755">
    <property type="entry name" value="OMPR_PHOB"/>
    <property type="match status" value="1"/>
</dbReference>
<name>A0A7V2AYT1_RHOMR</name>
<dbReference type="GO" id="GO:0032993">
    <property type="term" value="C:protein-DNA complex"/>
    <property type="evidence" value="ECO:0007669"/>
    <property type="project" value="TreeGrafter"/>
</dbReference>
<evidence type="ECO:0000256" key="1">
    <source>
        <dbReference type="ARBA" id="ARBA00022553"/>
    </source>
</evidence>
<evidence type="ECO:0000313" key="8">
    <source>
        <dbReference type="EMBL" id="HER95131.1"/>
    </source>
</evidence>
<organism evidence="8">
    <name type="scientific">Rhodothermus marinus</name>
    <name type="common">Rhodothermus obamensis</name>
    <dbReference type="NCBI Taxonomy" id="29549"/>
    <lineage>
        <taxon>Bacteria</taxon>
        <taxon>Pseudomonadati</taxon>
        <taxon>Rhodothermota</taxon>
        <taxon>Rhodothermia</taxon>
        <taxon>Rhodothermales</taxon>
        <taxon>Rhodothermaceae</taxon>
        <taxon>Rhodothermus</taxon>
    </lineage>
</organism>
<dbReference type="InterPro" id="IPR001867">
    <property type="entry name" value="OmpR/PhoB-type_DNA-bd"/>
</dbReference>
<keyword evidence="4 6" id="KW-0238">DNA-binding</keyword>
<dbReference type="PANTHER" id="PTHR48111:SF1">
    <property type="entry name" value="TWO-COMPONENT RESPONSE REGULATOR ORR33"/>
    <property type="match status" value="1"/>
</dbReference>
<evidence type="ECO:0000259" key="7">
    <source>
        <dbReference type="PROSITE" id="PS51755"/>
    </source>
</evidence>
<dbReference type="InterPro" id="IPR016032">
    <property type="entry name" value="Sig_transdc_resp-reg_C-effctor"/>
</dbReference>
<keyword evidence="5" id="KW-0804">Transcription</keyword>
<dbReference type="SUPFAM" id="SSF46894">
    <property type="entry name" value="C-terminal effector domain of the bipartite response regulators"/>
    <property type="match status" value="1"/>
</dbReference>
<evidence type="ECO:0000256" key="3">
    <source>
        <dbReference type="ARBA" id="ARBA00023015"/>
    </source>
</evidence>
<protein>
    <submittedName>
        <fullName evidence="8">Winged-helix domain-containing protein</fullName>
    </submittedName>
</protein>
<proteinExistence type="predicted"/>
<keyword evidence="3" id="KW-0805">Transcription regulation</keyword>
<dbReference type="GO" id="GO:0005829">
    <property type="term" value="C:cytosol"/>
    <property type="evidence" value="ECO:0007669"/>
    <property type="project" value="TreeGrafter"/>
</dbReference>